<gene>
    <name evidence="2" type="ORF">B7P34_18415</name>
</gene>
<keyword evidence="1" id="KW-1133">Transmembrane helix</keyword>
<name>A0A9X7PGU5_9ACTN</name>
<evidence type="ECO:0000313" key="2">
    <source>
        <dbReference type="EMBL" id="PSJ27307.1"/>
    </source>
</evidence>
<organism evidence="2 3">
    <name type="scientific">Streptosporangium nondiastaticum</name>
    <dbReference type="NCBI Taxonomy" id="35764"/>
    <lineage>
        <taxon>Bacteria</taxon>
        <taxon>Bacillati</taxon>
        <taxon>Actinomycetota</taxon>
        <taxon>Actinomycetes</taxon>
        <taxon>Streptosporangiales</taxon>
        <taxon>Streptosporangiaceae</taxon>
        <taxon>Streptosporangium</taxon>
    </lineage>
</organism>
<reference evidence="2 3" key="1">
    <citation type="submission" date="2018-03" db="EMBL/GenBank/DDBJ databases">
        <title>Chitinolytic properties of Streptosporangium nondiastaticum TBG75A20.</title>
        <authorList>
            <person name="Gayathri V."/>
            <person name="Shiburaj S."/>
        </authorList>
    </citation>
    <scope>NUCLEOTIDE SEQUENCE [LARGE SCALE GENOMIC DNA]</scope>
    <source>
        <strain evidence="2 3">TBG75A20</strain>
    </source>
</reference>
<dbReference type="Proteomes" id="UP000242427">
    <property type="component" value="Unassembled WGS sequence"/>
</dbReference>
<dbReference type="EMBL" id="PXWG01000046">
    <property type="protein sequence ID" value="PSJ27307.1"/>
    <property type="molecule type" value="Genomic_DNA"/>
</dbReference>
<sequence>MYGKPALGSVLPMAGLTAAPEVLPGIPFAKGLQEAAGAGFLLYCTAALVIIAAKLWFAVRNTPDHSAPAPGAPAGPSGDLP</sequence>
<evidence type="ECO:0000313" key="3">
    <source>
        <dbReference type="Proteomes" id="UP000242427"/>
    </source>
</evidence>
<keyword evidence="1" id="KW-0812">Transmembrane</keyword>
<protein>
    <submittedName>
        <fullName evidence="2">Uncharacterized protein</fullName>
    </submittedName>
</protein>
<keyword evidence="3" id="KW-1185">Reference proteome</keyword>
<comment type="caution">
    <text evidence="2">The sequence shown here is derived from an EMBL/GenBank/DDBJ whole genome shotgun (WGS) entry which is preliminary data.</text>
</comment>
<evidence type="ECO:0000256" key="1">
    <source>
        <dbReference type="SAM" id="Phobius"/>
    </source>
</evidence>
<proteinExistence type="predicted"/>
<keyword evidence="1" id="KW-0472">Membrane</keyword>
<dbReference type="AlphaFoldDB" id="A0A9X7PGU5"/>
<accession>A0A9X7PGU5</accession>
<feature type="transmembrane region" description="Helical" evidence="1">
    <location>
        <begin position="40"/>
        <end position="59"/>
    </location>
</feature>